<organism evidence="6 7">
    <name type="scientific">Quadrisphaera setariae</name>
    <dbReference type="NCBI Taxonomy" id="2593304"/>
    <lineage>
        <taxon>Bacteria</taxon>
        <taxon>Bacillati</taxon>
        <taxon>Actinomycetota</taxon>
        <taxon>Actinomycetes</taxon>
        <taxon>Kineosporiales</taxon>
        <taxon>Kineosporiaceae</taxon>
        <taxon>Quadrisphaera</taxon>
    </lineage>
</organism>
<evidence type="ECO:0000313" key="6">
    <source>
        <dbReference type="EMBL" id="TXR52851.1"/>
    </source>
</evidence>
<dbReference type="GO" id="GO:0003700">
    <property type="term" value="F:DNA-binding transcription factor activity"/>
    <property type="evidence" value="ECO:0007669"/>
    <property type="project" value="TreeGrafter"/>
</dbReference>
<dbReference type="InterPro" id="IPR028082">
    <property type="entry name" value="Peripla_BP_I"/>
</dbReference>
<accession>A0A5C8Z6R1</accession>
<dbReference type="Pfam" id="PF13377">
    <property type="entry name" value="Peripla_BP_3"/>
    <property type="match status" value="1"/>
</dbReference>
<sequence>MTTQASNKPAGRVTMADVARRAGVSVSTVSLVLNDRTTVQIADLTRQKVRRAAEELEFRPNRLARSLRMQQADTVGVITNRVIGPLFAGRMLSGLQGALVGSGVVPMLIETDDDPASNDAAVTALIDRGVAALVFVSIEPTAVHPSLLLGDTRTIYLNCWPAEPDDSAVLLADEYAGGLAAASAVVRRGHRRTAYLGGPPAEYAAVQRSRAYLDATGDAGLDPAEQQVTFGDYTLGSGYAQARAAFSGHRPTALVCGNDFMAIGAMLAMRDLGVSVPDEVSIVGFDDVPDIADGVQPALTTVELPHAEMGRRAGEILLGRRQPQGRELVPCDLVERRSLQDAPRA</sequence>
<dbReference type="PROSITE" id="PS00356">
    <property type="entry name" value="HTH_LACI_1"/>
    <property type="match status" value="1"/>
</dbReference>
<dbReference type="GO" id="GO:0000976">
    <property type="term" value="F:transcription cis-regulatory region binding"/>
    <property type="evidence" value="ECO:0007669"/>
    <property type="project" value="TreeGrafter"/>
</dbReference>
<protein>
    <submittedName>
        <fullName evidence="6">LacI family transcriptional regulator</fullName>
    </submittedName>
</protein>
<dbReference type="Pfam" id="PF00356">
    <property type="entry name" value="LacI"/>
    <property type="match status" value="1"/>
</dbReference>
<dbReference type="SUPFAM" id="SSF47413">
    <property type="entry name" value="lambda repressor-like DNA-binding domains"/>
    <property type="match status" value="1"/>
</dbReference>
<evidence type="ECO:0000256" key="4">
    <source>
        <dbReference type="ARBA" id="ARBA00023163"/>
    </source>
</evidence>
<dbReference type="Gene3D" id="3.40.50.2300">
    <property type="match status" value="2"/>
</dbReference>
<keyword evidence="7" id="KW-1185">Reference proteome</keyword>
<evidence type="ECO:0000256" key="2">
    <source>
        <dbReference type="ARBA" id="ARBA00023015"/>
    </source>
</evidence>
<evidence type="ECO:0000256" key="3">
    <source>
        <dbReference type="ARBA" id="ARBA00023125"/>
    </source>
</evidence>
<dbReference type="PROSITE" id="PS50932">
    <property type="entry name" value="HTH_LACI_2"/>
    <property type="match status" value="1"/>
</dbReference>
<dbReference type="EMBL" id="VKAC01000011">
    <property type="protein sequence ID" value="TXR52851.1"/>
    <property type="molecule type" value="Genomic_DNA"/>
</dbReference>
<keyword evidence="1" id="KW-0678">Repressor</keyword>
<name>A0A5C8Z6R1_9ACTN</name>
<dbReference type="OrthoDB" id="9798934at2"/>
<dbReference type="CDD" id="cd06288">
    <property type="entry name" value="PBP1_sucrose_transcription_regulator"/>
    <property type="match status" value="1"/>
</dbReference>
<dbReference type="InterPro" id="IPR010982">
    <property type="entry name" value="Lambda_DNA-bd_dom_sf"/>
</dbReference>
<dbReference type="InterPro" id="IPR000843">
    <property type="entry name" value="HTH_LacI"/>
</dbReference>
<feature type="domain" description="HTH lacI-type" evidence="5">
    <location>
        <begin position="13"/>
        <end position="69"/>
    </location>
</feature>
<dbReference type="PRINTS" id="PR00036">
    <property type="entry name" value="HTHLACI"/>
</dbReference>
<dbReference type="InterPro" id="IPR046335">
    <property type="entry name" value="LacI/GalR-like_sensor"/>
</dbReference>
<dbReference type="SMART" id="SM00354">
    <property type="entry name" value="HTH_LACI"/>
    <property type="match status" value="1"/>
</dbReference>
<dbReference type="PANTHER" id="PTHR30146:SF148">
    <property type="entry name" value="HTH-TYPE TRANSCRIPTIONAL REPRESSOR PURR-RELATED"/>
    <property type="match status" value="1"/>
</dbReference>
<dbReference type="Proteomes" id="UP000321234">
    <property type="component" value="Unassembled WGS sequence"/>
</dbReference>
<evidence type="ECO:0000256" key="1">
    <source>
        <dbReference type="ARBA" id="ARBA00022491"/>
    </source>
</evidence>
<dbReference type="AlphaFoldDB" id="A0A5C8Z6R1"/>
<comment type="caution">
    <text evidence="6">The sequence shown here is derived from an EMBL/GenBank/DDBJ whole genome shotgun (WGS) entry which is preliminary data.</text>
</comment>
<gene>
    <name evidence="6" type="ORF">FMM08_17195</name>
</gene>
<dbReference type="CDD" id="cd01392">
    <property type="entry name" value="HTH_LacI"/>
    <property type="match status" value="1"/>
</dbReference>
<dbReference type="PANTHER" id="PTHR30146">
    <property type="entry name" value="LACI-RELATED TRANSCRIPTIONAL REPRESSOR"/>
    <property type="match status" value="1"/>
</dbReference>
<keyword evidence="4" id="KW-0804">Transcription</keyword>
<keyword evidence="2" id="KW-0805">Transcription regulation</keyword>
<evidence type="ECO:0000313" key="7">
    <source>
        <dbReference type="Proteomes" id="UP000321234"/>
    </source>
</evidence>
<reference evidence="6 7" key="1">
    <citation type="submission" date="2019-07" db="EMBL/GenBank/DDBJ databases">
        <title>Quadrisphaera sp. strain DD2A genome sequencing and assembly.</title>
        <authorList>
            <person name="Kim I."/>
        </authorList>
    </citation>
    <scope>NUCLEOTIDE SEQUENCE [LARGE SCALE GENOMIC DNA]</scope>
    <source>
        <strain evidence="6 7">DD2A</strain>
    </source>
</reference>
<dbReference type="Gene3D" id="1.10.260.40">
    <property type="entry name" value="lambda repressor-like DNA-binding domains"/>
    <property type="match status" value="1"/>
</dbReference>
<proteinExistence type="predicted"/>
<evidence type="ECO:0000259" key="5">
    <source>
        <dbReference type="PROSITE" id="PS50932"/>
    </source>
</evidence>
<dbReference type="RefSeq" id="WP_147927618.1">
    <property type="nucleotide sequence ID" value="NZ_VKAC01000011.1"/>
</dbReference>
<dbReference type="SUPFAM" id="SSF53822">
    <property type="entry name" value="Periplasmic binding protein-like I"/>
    <property type="match status" value="1"/>
</dbReference>
<keyword evidence="3" id="KW-0238">DNA-binding</keyword>